<dbReference type="EMBL" id="CAJOBJ010216501">
    <property type="protein sequence ID" value="CAF5023259.1"/>
    <property type="molecule type" value="Genomic_DNA"/>
</dbReference>
<name>A0A8S3DR80_9BILA</name>
<gene>
    <name evidence="2" type="ORF">GIL414_LOCUS58498</name>
</gene>
<evidence type="ECO:0000256" key="1">
    <source>
        <dbReference type="SAM" id="MobiDB-lite"/>
    </source>
</evidence>
<evidence type="ECO:0000313" key="3">
    <source>
        <dbReference type="Proteomes" id="UP000681720"/>
    </source>
</evidence>
<dbReference type="Proteomes" id="UP000681720">
    <property type="component" value="Unassembled WGS sequence"/>
</dbReference>
<accession>A0A8S3DR80</accession>
<organism evidence="2 3">
    <name type="scientific">Rotaria magnacalcarata</name>
    <dbReference type="NCBI Taxonomy" id="392030"/>
    <lineage>
        <taxon>Eukaryota</taxon>
        <taxon>Metazoa</taxon>
        <taxon>Spiralia</taxon>
        <taxon>Gnathifera</taxon>
        <taxon>Rotifera</taxon>
        <taxon>Eurotatoria</taxon>
        <taxon>Bdelloidea</taxon>
        <taxon>Philodinida</taxon>
        <taxon>Philodinidae</taxon>
        <taxon>Rotaria</taxon>
    </lineage>
</organism>
<reference evidence="2" key="1">
    <citation type="submission" date="2021-02" db="EMBL/GenBank/DDBJ databases">
        <authorList>
            <person name="Nowell W R."/>
        </authorList>
    </citation>
    <scope>NUCLEOTIDE SEQUENCE</scope>
</reference>
<protein>
    <submittedName>
        <fullName evidence="2">Uncharacterized protein</fullName>
    </submittedName>
</protein>
<feature type="non-terminal residue" evidence="2">
    <location>
        <position position="1"/>
    </location>
</feature>
<proteinExistence type="predicted"/>
<feature type="region of interest" description="Disordered" evidence="1">
    <location>
        <begin position="1"/>
        <end position="22"/>
    </location>
</feature>
<evidence type="ECO:0000313" key="2">
    <source>
        <dbReference type="EMBL" id="CAF5023259.1"/>
    </source>
</evidence>
<comment type="caution">
    <text evidence="2">The sequence shown here is derived from an EMBL/GenBank/DDBJ whole genome shotgun (WGS) entry which is preliminary data.</text>
</comment>
<sequence>MLSYFEVSSPADENPEKQQLPIKEKISNELKRQLKAQLKTEKLAT</sequence>
<dbReference type="AlphaFoldDB" id="A0A8S3DR80"/>